<proteinExistence type="inferred from homology"/>
<reference evidence="3" key="1">
    <citation type="submission" date="2020-09" db="EMBL/GenBank/DDBJ databases">
        <title>A novel bacterium of genus Paenibacillus, isolated from South China Sea.</title>
        <authorList>
            <person name="Huang H."/>
            <person name="Mo K."/>
            <person name="Hu Y."/>
        </authorList>
    </citation>
    <scope>NUCLEOTIDE SEQUENCE</scope>
    <source>
        <strain evidence="3">IB182363</strain>
    </source>
</reference>
<sequence length="72" mass="7377">MPSVILSPIRITSVSGTVTFGDVIQISPKSTSKSYSGSGGGNTGDFLQTNSLISNTNTSDPDVLDSLTALNN</sequence>
<dbReference type="PANTHER" id="PTHR37808">
    <property type="entry name" value="SPORE GERMINATION PROTEIN-LIKE PROTEIN YDZR-RELATED"/>
    <property type="match status" value="1"/>
</dbReference>
<evidence type="ECO:0000313" key="3">
    <source>
        <dbReference type="EMBL" id="MBD2863736.1"/>
    </source>
</evidence>
<evidence type="ECO:0000256" key="2">
    <source>
        <dbReference type="SAM" id="MobiDB-lite"/>
    </source>
</evidence>
<dbReference type="InterPro" id="IPR019618">
    <property type="entry name" value="Spore_germination_GerPA"/>
</dbReference>
<dbReference type="Pfam" id="PF10676">
    <property type="entry name" value="gerPA"/>
    <property type="match status" value="1"/>
</dbReference>
<comment type="caution">
    <text evidence="3">The sequence shown here is derived from an EMBL/GenBank/DDBJ whole genome shotgun (WGS) entry which is preliminary data.</text>
</comment>
<evidence type="ECO:0000256" key="1">
    <source>
        <dbReference type="ARBA" id="ARBA00008103"/>
    </source>
</evidence>
<accession>A0A927CCJ3</accession>
<name>A0A927CCJ3_9BACL</name>
<protein>
    <submittedName>
        <fullName evidence="3">Spore germination protein</fullName>
    </submittedName>
</protein>
<dbReference type="PANTHER" id="PTHR37808:SF1">
    <property type="entry name" value="SPORE GERMINATION PROTEIN-LIKE PROTEIN YDZR"/>
    <property type="match status" value="1"/>
</dbReference>
<feature type="compositionally biased region" description="Polar residues" evidence="2">
    <location>
        <begin position="45"/>
        <end position="60"/>
    </location>
</feature>
<dbReference type="EMBL" id="JACXJA010000022">
    <property type="protein sequence ID" value="MBD2863736.1"/>
    <property type="molecule type" value="Genomic_DNA"/>
</dbReference>
<gene>
    <name evidence="3" type="ORF">IDH45_17220</name>
</gene>
<feature type="region of interest" description="Disordered" evidence="2">
    <location>
        <begin position="28"/>
        <end position="72"/>
    </location>
</feature>
<comment type="similarity">
    <text evidence="1">Belongs to the GerPA/GerPF family.</text>
</comment>
<evidence type="ECO:0000313" key="4">
    <source>
        <dbReference type="Proteomes" id="UP000639396"/>
    </source>
</evidence>
<dbReference type="Proteomes" id="UP000639396">
    <property type="component" value="Unassembled WGS sequence"/>
</dbReference>
<dbReference type="AlphaFoldDB" id="A0A927CCJ3"/>
<organism evidence="3 4">
    <name type="scientific">Paenibacillus oceani</name>
    <dbReference type="NCBI Taxonomy" id="2772510"/>
    <lineage>
        <taxon>Bacteria</taxon>
        <taxon>Bacillati</taxon>
        <taxon>Bacillota</taxon>
        <taxon>Bacilli</taxon>
        <taxon>Bacillales</taxon>
        <taxon>Paenibacillaceae</taxon>
        <taxon>Paenibacillus</taxon>
    </lineage>
</organism>
<dbReference type="RefSeq" id="WP_190929368.1">
    <property type="nucleotide sequence ID" value="NZ_JACXJA010000022.1"/>
</dbReference>
<keyword evidence="4" id="KW-1185">Reference proteome</keyword>